<feature type="region of interest" description="Disordered" evidence="5">
    <location>
        <begin position="608"/>
        <end position="634"/>
    </location>
</feature>
<dbReference type="EMBL" id="CM003530">
    <property type="protein sequence ID" value="RCV16226.1"/>
    <property type="molecule type" value="Genomic_DNA"/>
</dbReference>
<feature type="region of interest" description="Disordered" evidence="5">
    <location>
        <begin position="525"/>
        <end position="575"/>
    </location>
</feature>
<evidence type="ECO:0000256" key="4">
    <source>
        <dbReference type="ARBA" id="ARBA00023242"/>
    </source>
</evidence>
<feature type="region of interest" description="Disordered" evidence="5">
    <location>
        <begin position="225"/>
        <end position="252"/>
    </location>
</feature>
<dbReference type="GO" id="GO:0005737">
    <property type="term" value="C:cytoplasm"/>
    <property type="evidence" value="ECO:0007669"/>
    <property type="project" value="UniProtKB-SubCell"/>
</dbReference>
<evidence type="ECO:0000313" key="6">
    <source>
        <dbReference type="EMBL" id="RCV16226.1"/>
    </source>
</evidence>
<organism evidence="6">
    <name type="scientific">Setaria italica</name>
    <name type="common">Foxtail millet</name>
    <name type="synonym">Panicum italicum</name>
    <dbReference type="NCBI Taxonomy" id="4555"/>
    <lineage>
        <taxon>Eukaryota</taxon>
        <taxon>Viridiplantae</taxon>
        <taxon>Streptophyta</taxon>
        <taxon>Embryophyta</taxon>
        <taxon>Tracheophyta</taxon>
        <taxon>Spermatophyta</taxon>
        <taxon>Magnoliopsida</taxon>
        <taxon>Liliopsida</taxon>
        <taxon>Poales</taxon>
        <taxon>Poaceae</taxon>
        <taxon>PACMAD clade</taxon>
        <taxon>Panicoideae</taxon>
        <taxon>Panicodae</taxon>
        <taxon>Paniceae</taxon>
        <taxon>Cenchrinae</taxon>
        <taxon>Setaria</taxon>
    </lineage>
</organism>
<dbReference type="PROSITE" id="PS50096">
    <property type="entry name" value="IQ"/>
    <property type="match status" value="1"/>
</dbReference>
<feature type="region of interest" description="Disordered" evidence="5">
    <location>
        <begin position="50"/>
        <end position="75"/>
    </location>
</feature>
<feature type="compositionally biased region" description="Pro residues" evidence="5">
    <location>
        <begin position="619"/>
        <end position="631"/>
    </location>
</feature>
<dbReference type="PANTHER" id="PTHR31250">
    <property type="entry name" value="IQ DOMAIN-CONTAINING PROTEIN IQM3"/>
    <property type="match status" value="1"/>
</dbReference>
<feature type="compositionally biased region" description="Low complexity" evidence="5">
    <location>
        <begin position="609"/>
        <end position="618"/>
    </location>
</feature>
<proteinExistence type="predicted"/>
<accession>A0A368QE03</accession>
<dbReference type="AlphaFoldDB" id="A0A368QE03"/>
<evidence type="ECO:0000256" key="2">
    <source>
        <dbReference type="ARBA" id="ARBA00004496"/>
    </source>
</evidence>
<evidence type="ECO:0000256" key="5">
    <source>
        <dbReference type="SAM" id="MobiDB-lite"/>
    </source>
</evidence>
<dbReference type="GO" id="GO:0005634">
    <property type="term" value="C:nucleus"/>
    <property type="evidence" value="ECO:0007669"/>
    <property type="project" value="UniProtKB-SubCell"/>
</dbReference>
<name>A0A368QE03_SETIT</name>
<dbReference type="InterPro" id="IPR044159">
    <property type="entry name" value="IQM"/>
</dbReference>
<evidence type="ECO:0000256" key="3">
    <source>
        <dbReference type="ARBA" id="ARBA00022490"/>
    </source>
</evidence>
<evidence type="ECO:0008006" key="7">
    <source>
        <dbReference type="Google" id="ProtNLM"/>
    </source>
</evidence>
<dbReference type="PANTHER" id="PTHR31250:SF44">
    <property type="entry name" value="CALMODULIN-BINDING FAMILY PROTEIN"/>
    <property type="match status" value="1"/>
</dbReference>
<comment type="subcellular location">
    <subcellularLocation>
        <location evidence="2">Cytoplasm</location>
    </subcellularLocation>
    <subcellularLocation>
        <location evidence="1">Nucleus</location>
    </subcellularLocation>
</comment>
<feature type="region of interest" description="Disordered" evidence="5">
    <location>
        <begin position="102"/>
        <end position="175"/>
    </location>
</feature>
<reference evidence="6" key="2">
    <citation type="submission" date="2015-07" db="EMBL/GenBank/DDBJ databases">
        <authorList>
            <person name="Noorani M."/>
        </authorList>
    </citation>
    <scope>NUCLEOTIDE SEQUENCE</scope>
    <source>
        <strain evidence="6">Yugu1</strain>
    </source>
</reference>
<gene>
    <name evidence="6" type="ORF">SETIT_3G121200v2</name>
</gene>
<keyword evidence="4" id="KW-0539">Nucleus</keyword>
<evidence type="ECO:0000256" key="1">
    <source>
        <dbReference type="ARBA" id="ARBA00004123"/>
    </source>
</evidence>
<protein>
    <recommendedName>
        <fullName evidence="7">Calmodulin-binding family protein</fullName>
    </recommendedName>
</protein>
<feature type="compositionally biased region" description="Low complexity" evidence="5">
    <location>
        <begin position="563"/>
        <end position="572"/>
    </location>
</feature>
<keyword evidence="3" id="KW-0963">Cytoplasm</keyword>
<sequence>MPRSPVAKPCYAMRLMAPMRRGNETRRHSALGRDGGRCVCTQTPTRFYQPAGRQSELARWRSGSGDTTGSAARDHPPAHSFAYIFTHHPVRSFVSISAPFAPKITKRPQNPAPFQGARDDRERRPMTLRSPPGATDRNAVAVSPKLLTSPGSGRDLGDAPAARSPKLLRSNSSKKVSAASSLERAILSFRTWEPDAAACPAASRAPADHVAPPQSPVRRIHGARPGRLALGPQSPLAAARSQQAPPDDMRSPLHDAAATTVQKMFKGHRTRRSLADCAIVVEELWWKLYDQASLDRKSVSFFAGGKQETAASRWVRAGKRIAKVGKGLCKDDKAQQLALRHWLEAIDPRHRYGHNLHLYYDIWFQSSSTEPFFYWLDIGAGREIHHPSCPRSKLNSQLVMYLGMNERAAYEVVVEGGRLAYLQSGLPVNTTDESKWIFVLSTSRSLYVGQKKKGQFQHSSFLAGGATSAAGRLVAKDGVLKAIWPYSGHYLPTEENFNEFISFLQEHHVDLTDVKRCSVDDDEYPSLKRKQTSDVEAASQQEEEPKETAGPAATAMAEEEAAEAPPEAAADETSGRALVKWTSGAGARIGCVRDYPAELQSRALEQVNLSPSRSSAAPPLQPWPIPSPRPSPRIRLSPRVQYMGVAASPGVRPLKQQCLGIRPPTVRLTLPSSKTSKS</sequence>
<dbReference type="OrthoDB" id="7344096at2759"/>
<reference evidence="6" key="1">
    <citation type="journal article" date="2012" name="Nat. Biotechnol.">
        <title>Reference genome sequence of the model plant Setaria.</title>
        <authorList>
            <person name="Bennetzen J.L."/>
            <person name="Schmutz J."/>
            <person name="Wang H."/>
            <person name="Percifield R."/>
            <person name="Hawkins J."/>
            <person name="Pontaroli A.C."/>
            <person name="Estep M."/>
            <person name="Feng L."/>
            <person name="Vaughn J.N."/>
            <person name="Grimwood J."/>
            <person name="Jenkins J."/>
            <person name="Barry K."/>
            <person name="Lindquist E."/>
            <person name="Hellsten U."/>
            <person name="Deshpande S."/>
            <person name="Wang X."/>
            <person name="Wu X."/>
            <person name="Mitros T."/>
            <person name="Triplett J."/>
            <person name="Yang X."/>
            <person name="Ye C.Y."/>
            <person name="Mauro-Herrera M."/>
            <person name="Wang L."/>
            <person name="Li P."/>
            <person name="Sharma M."/>
            <person name="Sharma R."/>
            <person name="Ronald P.C."/>
            <person name="Panaud O."/>
            <person name="Kellogg E.A."/>
            <person name="Brutnell T.P."/>
            <person name="Doust A.N."/>
            <person name="Tuskan G.A."/>
            <person name="Rokhsar D."/>
            <person name="Devos K.M."/>
        </authorList>
    </citation>
    <scope>NUCLEOTIDE SEQUENCE [LARGE SCALE GENOMIC DNA]</scope>
    <source>
        <strain evidence="6">Yugu1</strain>
    </source>
</reference>